<evidence type="ECO:0000256" key="3">
    <source>
        <dbReference type="ARBA" id="ARBA00012954"/>
    </source>
</evidence>
<accession>A0A1I5I4W0</accession>
<dbReference type="GO" id="GO:0006065">
    <property type="term" value="P:UDP-glucuronate biosynthetic process"/>
    <property type="evidence" value="ECO:0007669"/>
    <property type="project" value="UniProtKB-UniPathway"/>
</dbReference>
<dbReference type="PIRSF" id="PIRSF000124">
    <property type="entry name" value="UDPglc_GDPman_dh"/>
    <property type="match status" value="1"/>
</dbReference>
<dbReference type="SUPFAM" id="SSF51735">
    <property type="entry name" value="NAD(P)-binding Rossmann-fold domains"/>
    <property type="match status" value="1"/>
</dbReference>
<dbReference type="Pfam" id="PF03721">
    <property type="entry name" value="UDPG_MGDP_dh_N"/>
    <property type="match status" value="1"/>
</dbReference>
<comment type="similarity">
    <text evidence="2 7">Belongs to the UDP-glucose/GDP-mannose dehydrogenase family.</text>
</comment>
<dbReference type="STRING" id="655353.SAMN04488056_10849"/>
<feature type="binding site" evidence="10">
    <location>
        <position position="36"/>
    </location>
    <ligand>
        <name>NAD(+)</name>
        <dbReference type="ChEBI" id="CHEBI:57540"/>
    </ligand>
</feature>
<dbReference type="Pfam" id="PF00984">
    <property type="entry name" value="UDPG_MGDP_dh"/>
    <property type="match status" value="1"/>
</dbReference>
<evidence type="ECO:0000256" key="10">
    <source>
        <dbReference type="PIRSR" id="PIRSR500134-3"/>
    </source>
</evidence>
<dbReference type="UniPathway" id="UPA00038">
    <property type="reaction ID" value="UER00491"/>
</dbReference>
<feature type="binding site" evidence="10">
    <location>
        <position position="31"/>
    </location>
    <ligand>
        <name>NAD(+)</name>
        <dbReference type="ChEBI" id="CHEBI:57540"/>
    </ligand>
</feature>
<feature type="binding site" evidence="9">
    <location>
        <position position="211"/>
    </location>
    <ligand>
        <name>substrate</name>
    </ligand>
</feature>
<comment type="catalytic activity">
    <reaction evidence="6 7">
        <text>UDP-alpha-D-glucose + 2 NAD(+) + H2O = UDP-alpha-D-glucuronate + 2 NADH + 3 H(+)</text>
        <dbReference type="Rhea" id="RHEA:23596"/>
        <dbReference type="ChEBI" id="CHEBI:15377"/>
        <dbReference type="ChEBI" id="CHEBI:15378"/>
        <dbReference type="ChEBI" id="CHEBI:57540"/>
        <dbReference type="ChEBI" id="CHEBI:57945"/>
        <dbReference type="ChEBI" id="CHEBI:58052"/>
        <dbReference type="ChEBI" id="CHEBI:58885"/>
        <dbReference type="EC" id="1.1.1.22"/>
    </reaction>
</comment>
<feature type="domain" description="UDP-glucose/GDP-mannose dehydrogenase C-terminal" evidence="11">
    <location>
        <begin position="318"/>
        <end position="427"/>
    </location>
</feature>
<dbReference type="PROSITE" id="PS51257">
    <property type="entry name" value="PROKAR_LIPOPROTEIN"/>
    <property type="match status" value="1"/>
</dbReference>
<feature type="binding site" evidence="10">
    <location>
        <position position="332"/>
    </location>
    <ligand>
        <name>NAD(+)</name>
        <dbReference type="ChEBI" id="CHEBI:57540"/>
    </ligand>
</feature>
<dbReference type="AlphaFoldDB" id="A0A1I5I4W0"/>
<name>A0A1I5I4W0_9HYPH</name>
<feature type="binding site" evidence="10">
    <location>
        <position position="162"/>
    </location>
    <ligand>
        <name>NAD(+)</name>
        <dbReference type="ChEBI" id="CHEBI:57540"/>
    </ligand>
</feature>
<dbReference type="InterPro" id="IPR017476">
    <property type="entry name" value="UDP-Glc/GDP-Man"/>
</dbReference>
<dbReference type="InterPro" id="IPR036291">
    <property type="entry name" value="NAD(P)-bd_dom_sf"/>
</dbReference>
<dbReference type="RefSeq" id="WP_090073797.1">
    <property type="nucleotide sequence ID" value="NZ_FOVR01000008.1"/>
</dbReference>
<protein>
    <recommendedName>
        <fullName evidence="3 7">UDP-glucose 6-dehydrogenase</fullName>
        <ecNumber evidence="3 7">1.1.1.22</ecNumber>
    </recommendedName>
</protein>
<dbReference type="EC" id="1.1.1.22" evidence="3 7"/>
<comment type="pathway">
    <text evidence="1">Nucleotide-sugar biosynthesis; UDP-alpha-D-glucuronate biosynthesis; UDP-alpha-D-glucuronate from UDP-alpha-D-glucose: step 1/1.</text>
</comment>
<dbReference type="InterPro" id="IPR008927">
    <property type="entry name" value="6-PGluconate_DH-like_C_sf"/>
</dbReference>
<feature type="binding site" evidence="10">
    <location>
        <position position="125"/>
    </location>
    <ligand>
        <name>NAD(+)</name>
        <dbReference type="ChEBI" id="CHEBI:57540"/>
    </ligand>
</feature>
<dbReference type="InterPro" id="IPR014027">
    <property type="entry name" value="UDP-Glc/GDP-Man_DH_C"/>
</dbReference>
<feature type="binding site" evidence="10">
    <location>
        <position position="272"/>
    </location>
    <ligand>
        <name>NAD(+)</name>
        <dbReference type="ChEBI" id="CHEBI:57540"/>
    </ligand>
</feature>
<dbReference type="InterPro" id="IPR014026">
    <property type="entry name" value="UDP-Glc/GDP-Man_DH_dimer"/>
</dbReference>
<dbReference type="SMART" id="SM00984">
    <property type="entry name" value="UDPG_MGDP_dh_C"/>
    <property type="match status" value="1"/>
</dbReference>
<dbReference type="Pfam" id="PF03720">
    <property type="entry name" value="UDPG_MGDP_dh_C"/>
    <property type="match status" value="1"/>
</dbReference>
<dbReference type="GO" id="GO:0051287">
    <property type="term" value="F:NAD binding"/>
    <property type="evidence" value="ECO:0007669"/>
    <property type="project" value="InterPro"/>
</dbReference>
<keyword evidence="13" id="KW-1185">Reference proteome</keyword>
<feature type="binding site" evidence="9">
    <location>
        <begin position="258"/>
        <end position="262"/>
    </location>
    <ligand>
        <name>substrate</name>
    </ligand>
</feature>
<feature type="binding site" evidence="9">
    <location>
        <begin position="159"/>
        <end position="162"/>
    </location>
    <ligand>
        <name>substrate</name>
    </ligand>
</feature>
<dbReference type="Gene3D" id="3.40.50.720">
    <property type="entry name" value="NAD(P)-binding Rossmann-like Domain"/>
    <property type="match status" value="2"/>
</dbReference>
<dbReference type="SUPFAM" id="SSF48179">
    <property type="entry name" value="6-phosphogluconate dehydrogenase C-terminal domain-like"/>
    <property type="match status" value="1"/>
</dbReference>
<evidence type="ECO:0000256" key="6">
    <source>
        <dbReference type="ARBA" id="ARBA00047473"/>
    </source>
</evidence>
<dbReference type="InterPro" id="IPR028357">
    <property type="entry name" value="UDPglc_DH_bac"/>
</dbReference>
<evidence type="ECO:0000256" key="2">
    <source>
        <dbReference type="ARBA" id="ARBA00006601"/>
    </source>
</evidence>
<dbReference type="PANTHER" id="PTHR43750:SF1">
    <property type="entry name" value="GDP-MANNOSE 6-DEHYDROGENASE"/>
    <property type="match status" value="1"/>
</dbReference>
<keyword evidence="5 7" id="KW-0520">NAD</keyword>
<reference evidence="12 13" key="1">
    <citation type="submission" date="2016-10" db="EMBL/GenBank/DDBJ databases">
        <authorList>
            <person name="de Groot N.N."/>
        </authorList>
    </citation>
    <scope>NUCLEOTIDE SEQUENCE [LARGE SCALE GENOMIC DNA]</scope>
    <source>
        <strain evidence="12 13">CGMCC 1.9157</strain>
    </source>
</reference>
<evidence type="ECO:0000256" key="1">
    <source>
        <dbReference type="ARBA" id="ARBA00004701"/>
    </source>
</evidence>
<evidence type="ECO:0000259" key="11">
    <source>
        <dbReference type="SMART" id="SM00984"/>
    </source>
</evidence>
<keyword evidence="4 7" id="KW-0560">Oxidoreductase</keyword>
<dbReference type="GO" id="GO:0003979">
    <property type="term" value="F:UDP-glucose 6-dehydrogenase activity"/>
    <property type="evidence" value="ECO:0007669"/>
    <property type="project" value="UniProtKB-EC"/>
</dbReference>
<feature type="binding site" evidence="10">
    <location>
        <position position="87"/>
    </location>
    <ligand>
        <name>NAD(+)</name>
        <dbReference type="ChEBI" id="CHEBI:57540"/>
    </ligand>
</feature>
<evidence type="ECO:0000256" key="7">
    <source>
        <dbReference type="PIRNR" id="PIRNR000124"/>
    </source>
</evidence>
<organism evidence="12 13">
    <name type="scientific">Cohaesibacter marisflavi</name>
    <dbReference type="NCBI Taxonomy" id="655353"/>
    <lineage>
        <taxon>Bacteria</taxon>
        <taxon>Pseudomonadati</taxon>
        <taxon>Pseudomonadota</taxon>
        <taxon>Alphaproteobacteria</taxon>
        <taxon>Hyphomicrobiales</taxon>
        <taxon>Cohaesibacteraceae</taxon>
    </lineage>
</organism>
<dbReference type="InterPro" id="IPR036220">
    <property type="entry name" value="UDP-Glc/GDP-Man_DH_C_sf"/>
</dbReference>
<sequence>MARISIFGIGYVGTVAAACLARDGHTVIAADVDQSKVDSINAGKTPIVENGLEELIETGVASGRLTATTDARKAVLETDASFVCVGTPSAPDGSVGLDYVLSVCTAIGSALSLKDTFHSVIVRSTIVPGSMEKSCIPALEASSGMTAGEEFGVGYFPEFLRESTAIEDYYDPGLIVFGALDQKTDDILTEINGQLNCEISSVNLRTAEMIKYTSNCWRAVKITFANEIGNIAKAVGLDGQEVMRVLCSDMKVNMSPYFMRPGFAFGGSCLPKDLRALRFLARSNNVPSPMLDVALSANEAQIRRAEHLVDNLVGRSIGMVGISFKAGTDDLRESPLAALADRLIKKGYDLKIYDPFVQEAYDEAMSGAGRGNDYVENLEQRLVSSIDALIEQSDILLVGNKYSEVVEPLSKAASTLPMVDLARLNNKVTSNGNYEGICW</sequence>
<dbReference type="NCBIfam" id="TIGR03026">
    <property type="entry name" value="NDP-sugDHase"/>
    <property type="match status" value="1"/>
</dbReference>
<dbReference type="PANTHER" id="PTHR43750">
    <property type="entry name" value="UDP-GLUCOSE 6-DEHYDROGENASE TUAD"/>
    <property type="match status" value="1"/>
</dbReference>
<dbReference type="OrthoDB" id="9803238at2"/>
<dbReference type="SUPFAM" id="SSF52413">
    <property type="entry name" value="UDP-glucose/GDP-mannose dehydrogenase C-terminal domain"/>
    <property type="match status" value="1"/>
</dbReference>
<dbReference type="PIRSF" id="PIRSF500134">
    <property type="entry name" value="UDPglc_DH_bac"/>
    <property type="match status" value="1"/>
</dbReference>
<evidence type="ECO:0000256" key="4">
    <source>
        <dbReference type="ARBA" id="ARBA00023002"/>
    </source>
</evidence>
<feature type="binding site" evidence="9">
    <location>
        <position position="266"/>
    </location>
    <ligand>
        <name>substrate</name>
    </ligand>
</feature>
<feature type="active site" description="Nucleophile" evidence="8">
    <location>
        <position position="269"/>
    </location>
</feature>
<evidence type="ECO:0000313" key="12">
    <source>
        <dbReference type="EMBL" id="SFO55605.1"/>
    </source>
</evidence>
<dbReference type="EMBL" id="FOVR01000008">
    <property type="protein sequence ID" value="SFO55605.1"/>
    <property type="molecule type" value="Genomic_DNA"/>
</dbReference>
<dbReference type="GO" id="GO:0000271">
    <property type="term" value="P:polysaccharide biosynthetic process"/>
    <property type="evidence" value="ECO:0007669"/>
    <property type="project" value="InterPro"/>
</dbReference>
<dbReference type="InterPro" id="IPR001732">
    <property type="entry name" value="UDP-Glc/GDP-Man_DH_N"/>
</dbReference>
<evidence type="ECO:0000256" key="8">
    <source>
        <dbReference type="PIRSR" id="PIRSR500134-1"/>
    </source>
</evidence>
<evidence type="ECO:0000313" key="13">
    <source>
        <dbReference type="Proteomes" id="UP000199236"/>
    </source>
</evidence>
<dbReference type="Proteomes" id="UP000199236">
    <property type="component" value="Unassembled WGS sequence"/>
</dbReference>
<feature type="binding site" evidence="9">
    <location>
        <position position="325"/>
    </location>
    <ligand>
        <name>substrate</name>
    </ligand>
</feature>
<gene>
    <name evidence="12" type="ORF">SAMN04488056_10849</name>
</gene>
<evidence type="ECO:0000256" key="5">
    <source>
        <dbReference type="ARBA" id="ARBA00023027"/>
    </source>
</evidence>
<evidence type="ECO:0000256" key="9">
    <source>
        <dbReference type="PIRSR" id="PIRSR500134-2"/>
    </source>
</evidence>
<dbReference type="Gene3D" id="1.20.5.170">
    <property type="match status" value="1"/>
</dbReference>
<proteinExistence type="inferred from homology"/>